<feature type="region of interest" description="Disordered" evidence="1">
    <location>
        <begin position="1"/>
        <end position="20"/>
    </location>
</feature>
<accession>F9WJK4</accession>
<protein>
    <submittedName>
        <fullName evidence="3">Uncharacterized protein TCIL3000_11_8590</fullName>
    </submittedName>
</protein>
<dbReference type="InterPro" id="IPR011333">
    <property type="entry name" value="SKP1/BTB/POZ_sf"/>
</dbReference>
<dbReference type="GO" id="GO:0051260">
    <property type="term" value="P:protein homooligomerization"/>
    <property type="evidence" value="ECO:0007669"/>
    <property type="project" value="InterPro"/>
</dbReference>
<proteinExistence type="predicted"/>
<dbReference type="OMA" id="WRFVSGP"/>
<feature type="domain" description="BTB" evidence="2">
    <location>
        <begin position="32"/>
        <end position="131"/>
    </location>
</feature>
<dbReference type="InterPro" id="IPR003131">
    <property type="entry name" value="T1-type_BTB"/>
</dbReference>
<dbReference type="VEuPathDB" id="TriTrypDB:TcIL3000_0_23260"/>
<gene>
    <name evidence="4" type="ORF">TCIL3000_0_23260</name>
    <name evidence="3" type="ORF">TCIL3000_11_8590</name>
</gene>
<dbReference type="InterPro" id="IPR000210">
    <property type="entry name" value="BTB/POZ_dom"/>
</dbReference>
<dbReference type="Pfam" id="PF02214">
    <property type="entry name" value="BTB_2"/>
    <property type="match status" value="1"/>
</dbReference>
<reference evidence="4 5" key="2">
    <citation type="journal article" date="2012" name="Proc. Natl. Acad. Sci. U.S.A.">
        <title>Antigenic diversity is generated by distinct evolutionary mechanisms in African trypanosome species.</title>
        <authorList>
            <person name="Jackson A.P."/>
            <person name="Berry A."/>
            <person name="Aslett M."/>
            <person name="Allison H.C."/>
            <person name="Burton P."/>
            <person name="Vavrova-Anderson J."/>
            <person name="Brown R."/>
            <person name="Browne H."/>
            <person name="Corton N."/>
            <person name="Hauser H."/>
            <person name="Gamble J."/>
            <person name="Gilderthorp R."/>
            <person name="Marcello L."/>
            <person name="McQuillan J."/>
            <person name="Otto T.D."/>
            <person name="Quail M.A."/>
            <person name="Sanders M.J."/>
            <person name="van Tonder A."/>
            <person name="Ginger M.L."/>
            <person name="Field M.C."/>
            <person name="Barry J.D."/>
            <person name="Hertz-Fowler C."/>
            <person name="Berriman M."/>
        </authorList>
    </citation>
    <scope>NUCLEOTIDE SEQUENCE [LARGE SCALE GENOMIC DNA]</scope>
    <source>
        <strain evidence="4 5">IL3000</strain>
    </source>
</reference>
<dbReference type="AlphaFoldDB" id="F9WJK4"/>
<dbReference type="EMBL" id="CAEQ01002740">
    <property type="protein sequence ID" value="CCD17509.1"/>
    <property type="molecule type" value="Genomic_DNA"/>
</dbReference>
<dbReference type="Gene3D" id="3.30.710.10">
    <property type="entry name" value="Potassium Channel Kv1.1, Chain A"/>
    <property type="match status" value="1"/>
</dbReference>
<dbReference type="EMBL" id="HE575324">
    <property type="protein sequence ID" value="CCC95405.1"/>
    <property type="molecule type" value="Genomic_DNA"/>
</dbReference>
<organism evidence="4 5">
    <name type="scientific">Trypanosoma congolense (strain IL3000)</name>
    <dbReference type="NCBI Taxonomy" id="1068625"/>
    <lineage>
        <taxon>Eukaryota</taxon>
        <taxon>Discoba</taxon>
        <taxon>Euglenozoa</taxon>
        <taxon>Kinetoplastea</taxon>
        <taxon>Metakinetoplastina</taxon>
        <taxon>Trypanosomatida</taxon>
        <taxon>Trypanosomatidae</taxon>
        <taxon>Trypanosoma</taxon>
        <taxon>Nannomonas</taxon>
    </lineage>
</organism>
<sequence length="290" mass="32167">MKRCAAKRDAQSEDRGDHSVQEDFAAASISDRRIRINVGGEYITTLARTLCSEPSLLSEWVKNDFAGIPRDSLGNPFIDRDPENFRQVINYLRGYGLPASTERIIFLAEDAEYYKIDKLMALINPQTQWKFLSGPGISENQKEFSTENILATCGTEPLPPEGRAVFSLRVEKCDIVTIGLIGAKNVRHNVPLEKQVNTISFRNSGDLVRHLSCSCTFKQSTGYKSHDIVEVHVSLKPDAPAQVNFYCNGGKVHETDWPSPVPPLRFAVSLHGASVVIIEKCTTVDVGESV</sequence>
<dbReference type="PANTHER" id="PTHR14499">
    <property type="entry name" value="POTASSIUM CHANNEL TETRAMERIZATION DOMAIN-CONTAINING"/>
    <property type="match status" value="1"/>
</dbReference>
<dbReference type="Proteomes" id="UP000000702">
    <property type="component" value="Unassembled WGS sequence"/>
</dbReference>
<dbReference type="PANTHER" id="PTHR14499:SF136">
    <property type="entry name" value="GH08630P"/>
    <property type="match status" value="1"/>
</dbReference>
<reference evidence="5" key="1">
    <citation type="submission" date="2011-07" db="EMBL/GenBank/DDBJ databases">
        <title>Divergent evolution of antigenic variation in African trypanosomes.</title>
        <authorList>
            <person name="Jackson A.P."/>
            <person name="Berry A."/>
            <person name="Allison H.C."/>
            <person name="Burton P."/>
            <person name="Anderson J."/>
            <person name="Aslett M."/>
            <person name="Brown R."/>
            <person name="Corton N."/>
            <person name="Harris D."/>
            <person name="Hauser H."/>
            <person name="Gamble J."/>
            <person name="Gilderthorp R."/>
            <person name="McQuillan J."/>
            <person name="Quail M.A."/>
            <person name="Sanders M."/>
            <person name="Van Tonder A."/>
            <person name="Ginger M.L."/>
            <person name="Donelson J.E."/>
            <person name="Field M.C."/>
            <person name="Barry J.D."/>
            <person name="Berriman M."/>
            <person name="Hertz-Fowler C."/>
        </authorList>
    </citation>
    <scope>NUCLEOTIDE SEQUENCE [LARGE SCALE GENOMIC DNA]</scope>
    <source>
        <strain evidence="5">IL3000</strain>
    </source>
</reference>
<name>F9WJK4_TRYCI</name>
<dbReference type="SUPFAM" id="SSF54695">
    <property type="entry name" value="POZ domain"/>
    <property type="match status" value="1"/>
</dbReference>
<evidence type="ECO:0000313" key="5">
    <source>
        <dbReference type="Proteomes" id="UP000000702"/>
    </source>
</evidence>
<dbReference type="VEuPathDB" id="TriTrypDB:TcIL3000.11.8590"/>
<keyword evidence="5" id="KW-1185">Reference proteome</keyword>
<evidence type="ECO:0000256" key="1">
    <source>
        <dbReference type="SAM" id="MobiDB-lite"/>
    </source>
</evidence>
<evidence type="ECO:0000313" key="4">
    <source>
        <dbReference type="EMBL" id="CCD17509.1"/>
    </source>
</evidence>
<dbReference type="SMART" id="SM00225">
    <property type="entry name" value="BTB"/>
    <property type="match status" value="1"/>
</dbReference>
<evidence type="ECO:0000313" key="3">
    <source>
        <dbReference type="EMBL" id="CCC95405.1"/>
    </source>
</evidence>
<evidence type="ECO:0000259" key="2">
    <source>
        <dbReference type="SMART" id="SM00225"/>
    </source>
</evidence>
<dbReference type="CDD" id="cd18316">
    <property type="entry name" value="BTB_POZ_KCTD-like"/>
    <property type="match status" value="1"/>
</dbReference>